<evidence type="ECO:0000313" key="2">
    <source>
        <dbReference type="EMBL" id="CAG8973760.1"/>
    </source>
</evidence>
<keyword evidence="1" id="KW-0732">Signal</keyword>
<dbReference type="EMBL" id="CAJVRM010000079">
    <property type="protein sequence ID" value="CAG8973760.1"/>
    <property type="molecule type" value="Genomic_DNA"/>
</dbReference>
<accession>A0A9N9LEA4</accession>
<organism evidence="2 3">
    <name type="scientific">Hymenoscyphus albidus</name>
    <dbReference type="NCBI Taxonomy" id="595503"/>
    <lineage>
        <taxon>Eukaryota</taxon>
        <taxon>Fungi</taxon>
        <taxon>Dikarya</taxon>
        <taxon>Ascomycota</taxon>
        <taxon>Pezizomycotina</taxon>
        <taxon>Leotiomycetes</taxon>
        <taxon>Helotiales</taxon>
        <taxon>Helotiaceae</taxon>
        <taxon>Hymenoscyphus</taxon>
    </lineage>
</organism>
<dbReference type="Proteomes" id="UP000701801">
    <property type="component" value="Unassembled WGS sequence"/>
</dbReference>
<evidence type="ECO:0000313" key="3">
    <source>
        <dbReference type="Proteomes" id="UP000701801"/>
    </source>
</evidence>
<protein>
    <submittedName>
        <fullName evidence="2">Uncharacterized protein</fullName>
    </submittedName>
</protein>
<dbReference type="AlphaFoldDB" id="A0A9N9LEA4"/>
<keyword evidence="3" id="KW-1185">Reference proteome</keyword>
<sequence>MAFLIRPSLLLLIFAIQFAIVIEAAVLSPKLITTSHITTLIVPASACYTKTRQIPSYDEGPCRTCVNNCVVQTSTLYQTADSWPPTQTQAPQQRDVACATTVWRSASAQMGFTFTYRSLTQTRLSLVDCKGCSLVISDVYGGVGPGVTRTTTVTDTRPAVVTSYTCQ</sequence>
<proteinExistence type="predicted"/>
<name>A0A9N9LEA4_9HELO</name>
<dbReference type="OrthoDB" id="3563602at2759"/>
<evidence type="ECO:0000256" key="1">
    <source>
        <dbReference type="SAM" id="SignalP"/>
    </source>
</evidence>
<feature type="chain" id="PRO_5040492399" evidence="1">
    <location>
        <begin position="25"/>
        <end position="167"/>
    </location>
</feature>
<reference evidence="2" key="1">
    <citation type="submission" date="2021-07" db="EMBL/GenBank/DDBJ databases">
        <authorList>
            <person name="Durling M."/>
        </authorList>
    </citation>
    <scope>NUCLEOTIDE SEQUENCE</scope>
</reference>
<feature type="signal peptide" evidence="1">
    <location>
        <begin position="1"/>
        <end position="24"/>
    </location>
</feature>
<comment type="caution">
    <text evidence="2">The sequence shown here is derived from an EMBL/GenBank/DDBJ whole genome shotgun (WGS) entry which is preliminary data.</text>
</comment>
<gene>
    <name evidence="2" type="ORF">HYALB_00007710</name>
</gene>